<dbReference type="Pfam" id="PF03070">
    <property type="entry name" value="TENA_THI-4"/>
    <property type="match status" value="1"/>
</dbReference>
<dbReference type="InterPro" id="IPR013749">
    <property type="entry name" value="PM/HMP-P_kinase-1"/>
</dbReference>
<reference evidence="3" key="1">
    <citation type="submission" date="2021-02" db="EMBL/GenBank/DDBJ databases">
        <authorList>
            <person name="Nowell W R."/>
        </authorList>
    </citation>
    <scope>NUCLEOTIDE SEQUENCE</scope>
</reference>
<dbReference type="GO" id="GO:0005829">
    <property type="term" value="C:cytosol"/>
    <property type="evidence" value="ECO:0007669"/>
    <property type="project" value="TreeGrafter"/>
</dbReference>
<dbReference type="SUPFAM" id="SSF53613">
    <property type="entry name" value="Ribokinase-like"/>
    <property type="match status" value="1"/>
</dbReference>
<dbReference type="CDD" id="cd19367">
    <property type="entry name" value="TenA_C_ScTHI20-like"/>
    <property type="match status" value="1"/>
</dbReference>
<dbReference type="GO" id="GO:0008902">
    <property type="term" value="F:hydroxymethylpyrimidine kinase activity"/>
    <property type="evidence" value="ECO:0007669"/>
    <property type="project" value="TreeGrafter"/>
</dbReference>
<dbReference type="Pfam" id="PF08543">
    <property type="entry name" value="Phos_pyr_kin"/>
    <property type="match status" value="2"/>
</dbReference>
<evidence type="ECO:0000313" key="5">
    <source>
        <dbReference type="Proteomes" id="UP000663828"/>
    </source>
</evidence>
<evidence type="ECO:0000313" key="3">
    <source>
        <dbReference type="EMBL" id="CAF0861843.1"/>
    </source>
</evidence>
<proteinExistence type="predicted"/>
<dbReference type="InterPro" id="IPR029056">
    <property type="entry name" value="Ribokinase-like"/>
</dbReference>
<dbReference type="GO" id="GO:0008972">
    <property type="term" value="F:phosphomethylpyrimidine kinase activity"/>
    <property type="evidence" value="ECO:0007669"/>
    <property type="project" value="TreeGrafter"/>
</dbReference>
<evidence type="ECO:0000259" key="2">
    <source>
        <dbReference type="Pfam" id="PF08543"/>
    </source>
</evidence>
<dbReference type="PANTHER" id="PTHR20858">
    <property type="entry name" value="PHOSPHOMETHYLPYRIMIDINE KINASE"/>
    <property type="match status" value="1"/>
</dbReference>
<dbReference type="Gene3D" id="1.20.910.10">
    <property type="entry name" value="Heme oxygenase-like"/>
    <property type="match status" value="1"/>
</dbReference>
<dbReference type="InterPro" id="IPR016084">
    <property type="entry name" value="Haem_Oase-like_multi-hlx"/>
</dbReference>
<feature type="domain" description="Pyridoxamine kinase/Phosphomethylpyrimidine kinase" evidence="2">
    <location>
        <begin position="23"/>
        <end position="88"/>
    </location>
</feature>
<dbReference type="PANTHER" id="PTHR20858:SF17">
    <property type="entry name" value="HYDROXYMETHYLPYRIMIDINE_PHOSPHOMETHYLPYRIMIDINE KINASE THI20-RELATED"/>
    <property type="match status" value="1"/>
</dbReference>
<dbReference type="EMBL" id="CAJNOJ010000140">
    <property type="protein sequence ID" value="CAF1187130.1"/>
    <property type="molecule type" value="Genomic_DNA"/>
</dbReference>
<keyword evidence="5" id="KW-1185">Reference proteome</keyword>
<dbReference type="InterPro" id="IPR004305">
    <property type="entry name" value="Thiaminase-2/PQQC"/>
</dbReference>
<dbReference type="AlphaFoldDB" id="A0A813WIF5"/>
<evidence type="ECO:0000313" key="4">
    <source>
        <dbReference type="EMBL" id="CAF1187130.1"/>
    </source>
</evidence>
<name>A0A813WIF5_ADIRI</name>
<gene>
    <name evidence="4" type="ORF">EDS130_LOCUS24590</name>
    <name evidence="3" type="ORF">XAT740_LOCUS6030</name>
</gene>
<feature type="domain" description="Pyridoxamine kinase/Phosphomethylpyrimidine kinase" evidence="2">
    <location>
        <begin position="105"/>
        <end position="273"/>
    </location>
</feature>
<dbReference type="Proteomes" id="UP000663828">
    <property type="component" value="Unassembled WGS sequence"/>
</dbReference>
<dbReference type="Proteomes" id="UP000663852">
    <property type="component" value="Unassembled WGS sequence"/>
</dbReference>
<dbReference type="EMBL" id="CAJNOR010000269">
    <property type="protein sequence ID" value="CAF0861843.1"/>
    <property type="molecule type" value="Genomic_DNA"/>
</dbReference>
<protein>
    <submittedName>
        <fullName evidence="3">Uncharacterized protein</fullName>
    </submittedName>
</protein>
<organism evidence="3 5">
    <name type="scientific">Adineta ricciae</name>
    <name type="common">Rotifer</name>
    <dbReference type="NCBI Taxonomy" id="249248"/>
    <lineage>
        <taxon>Eukaryota</taxon>
        <taxon>Metazoa</taxon>
        <taxon>Spiralia</taxon>
        <taxon>Gnathifera</taxon>
        <taxon>Rotifera</taxon>
        <taxon>Eurotatoria</taxon>
        <taxon>Bdelloidea</taxon>
        <taxon>Adinetida</taxon>
        <taxon>Adinetidae</taxon>
        <taxon>Adineta</taxon>
    </lineage>
</organism>
<dbReference type="Gene3D" id="3.40.1190.20">
    <property type="match status" value="1"/>
</dbReference>
<dbReference type="SUPFAM" id="SSF48613">
    <property type="entry name" value="Heme oxygenase-like"/>
    <property type="match status" value="1"/>
</dbReference>
<sequence>MSCYPSDSLPTILTIADSYSDSSNGIQIDLQTFTSLSTFGMSVTTALIPMESSNNDAIQSVPIEFISSQYCALVNRTKFTALKIGIYTHLPISKKDSFLTPKVLGTLQSLSLINCIIPLLADIQIPILIFDPVVVSNNLSSNTLDILRTQLLPKITLIMPTIDEAAALLQCEIDSFEGMKAAAQNLHHSGAKYVLIRNNSFADRSSQFTEDGNSKNDFIMDVLFDGTNFTPFKSFYFSGANRCKYSAAITAFLANGIDIKQAIEDAIAYTSNVSKYVESDSVVDDNTAQEENPYEIGTPHGSLSKSSFVQLLKTQCAQEWFDYTHHRFVQELGRGTLPQASFQHYLIQDYIFLTHFARCYSLIAYKSNTMDEIMLAAKNVCFIGYESKLHIAYCAEWGIDITKLNTMKEARANLAYTRYTLDVGMTGGLLDLYIALAPCLLGYGDIALRLFEDSTTDHQSPYWKWISNYAANDYQQSCRRGEQLIERLAIEYGVWHAPCRMKKLIDIFRTGTQLEIGFWDMGLHME</sequence>
<dbReference type="GO" id="GO:0009228">
    <property type="term" value="P:thiamine biosynthetic process"/>
    <property type="evidence" value="ECO:0007669"/>
    <property type="project" value="TreeGrafter"/>
</dbReference>
<dbReference type="OrthoDB" id="10028886at2759"/>
<accession>A0A813WIF5</accession>
<evidence type="ECO:0000259" key="1">
    <source>
        <dbReference type="Pfam" id="PF03070"/>
    </source>
</evidence>
<comment type="caution">
    <text evidence="3">The sequence shown here is derived from an EMBL/GenBank/DDBJ whole genome shotgun (WGS) entry which is preliminary data.</text>
</comment>
<feature type="domain" description="Thiaminase-2/PQQC" evidence="1">
    <location>
        <begin position="318"/>
        <end position="523"/>
    </location>
</feature>